<protein>
    <submittedName>
        <fullName evidence="1">Maker78</fullName>
    </submittedName>
</protein>
<sequence>MLLCLSALTFVITAFEPEIRCRCRHRCTIAVQNCPHFTRTLHAKLL</sequence>
<gene>
    <name evidence="1" type="ORF">Dbus_chr2Rg1281</name>
</gene>
<evidence type="ECO:0000313" key="2">
    <source>
        <dbReference type="Proteomes" id="UP000494163"/>
    </source>
</evidence>
<evidence type="ECO:0000313" key="1">
    <source>
        <dbReference type="EMBL" id="ALC41702.1"/>
    </source>
</evidence>
<dbReference type="Proteomes" id="UP000494163">
    <property type="component" value="Chromosome 2R"/>
</dbReference>
<dbReference type="EMBL" id="CP012524">
    <property type="protein sequence ID" value="ALC41702.1"/>
    <property type="molecule type" value="Genomic_DNA"/>
</dbReference>
<proteinExistence type="predicted"/>
<reference evidence="1 2" key="1">
    <citation type="submission" date="2015-08" db="EMBL/GenBank/DDBJ databases">
        <title>Ancestral chromatin configuration constrains chromatin evolution on differentiating sex chromosomes in Drosophila.</title>
        <authorList>
            <person name="Zhou Q."/>
            <person name="Bachtrog D."/>
        </authorList>
    </citation>
    <scope>NUCLEOTIDE SEQUENCE [LARGE SCALE GENOMIC DNA]</scope>
    <source>
        <tissue evidence="1">Whole larvae</tissue>
    </source>
</reference>
<accession>A0A0M4ECZ2</accession>
<organism evidence="1 2">
    <name type="scientific">Drosophila busckii</name>
    <name type="common">Fruit fly</name>
    <dbReference type="NCBI Taxonomy" id="30019"/>
    <lineage>
        <taxon>Eukaryota</taxon>
        <taxon>Metazoa</taxon>
        <taxon>Ecdysozoa</taxon>
        <taxon>Arthropoda</taxon>
        <taxon>Hexapoda</taxon>
        <taxon>Insecta</taxon>
        <taxon>Pterygota</taxon>
        <taxon>Neoptera</taxon>
        <taxon>Endopterygota</taxon>
        <taxon>Diptera</taxon>
        <taxon>Brachycera</taxon>
        <taxon>Muscomorpha</taxon>
        <taxon>Ephydroidea</taxon>
        <taxon>Drosophilidae</taxon>
        <taxon>Drosophila</taxon>
    </lineage>
</organism>
<name>A0A0M4ECZ2_DROBS</name>
<dbReference type="AlphaFoldDB" id="A0A0M4ECZ2"/>
<keyword evidence="2" id="KW-1185">Reference proteome</keyword>